<dbReference type="EMBL" id="AWUE01009636">
    <property type="protein sequence ID" value="OMP12258.1"/>
    <property type="molecule type" value="Genomic_DNA"/>
</dbReference>
<sequence>MSTALLSDNLSPASSLSDIPVTSQVPQTAASSIDPSSPNSAVHSQHESGDTQVSSHASPPITPKNSLPSLPPKIAPQRTHPMITRSQNNIFKPKKLFAATKHPLPSDIELTSATLAIKFPEWKEAMMEELQYD</sequence>
<dbReference type="AlphaFoldDB" id="A0A1R3KZ09"/>
<gene>
    <name evidence="2" type="ORF">COLO4_03359</name>
</gene>
<feature type="compositionally biased region" description="Polar residues" evidence="1">
    <location>
        <begin position="1"/>
        <end position="43"/>
    </location>
</feature>
<protein>
    <submittedName>
        <fullName evidence="2">Uncharacterized protein</fullName>
    </submittedName>
</protein>
<feature type="region of interest" description="Disordered" evidence="1">
    <location>
        <begin position="1"/>
        <end position="81"/>
    </location>
</feature>
<organism evidence="2 3">
    <name type="scientific">Corchorus olitorius</name>
    <dbReference type="NCBI Taxonomy" id="93759"/>
    <lineage>
        <taxon>Eukaryota</taxon>
        <taxon>Viridiplantae</taxon>
        <taxon>Streptophyta</taxon>
        <taxon>Embryophyta</taxon>
        <taxon>Tracheophyta</taxon>
        <taxon>Spermatophyta</taxon>
        <taxon>Magnoliopsida</taxon>
        <taxon>eudicotyledons</taxon>
        <taxon>Gunneridae</taxon>
        <taxon>Pentapetalae</taxon>
        <taxon>rosids</taxon>
        <taxon>malvids</taxon>
        <taxon>Malvales</taxon>
        <taxon>Malvaceae</taxon>
        <taxon>Grewioideae</taxon>
        <taxon>Apeibeae</taxon>
        <taxon>Corchorus</taxon>
    </lineage>
</organism>
<feature type="compositionally biased region" description="Polar residues" evidence="1">
    <location>
        <begin position="50"/>
        <end position="68"/>
    </location>
</feature>
<name>A0A1R3KZ09_9ROSI</name>
<dbReference type="Proteomes" id="UP000187203">
    <property type="component" value="Unassembled WGS sequence"/>
</dbReference>
<dbReference type="OrthoDB" id="1000646at2759"/>
<evidence type="ECO:0000256" key="1">
    <source>
        <dbReference type="SAM" id="MobiDB-lite"/>
    </source>
</evidence>
<keyword evidence="3" id="KW-1185">Reference proteome</keyword>
<evidence type="ECO:0000313" key="3">
    <source>
        <dbReference type="Proteomes" id="UP000187203"/>
    </source>
</evidence>
<comment type="caution">
    <text evidence="2">The sequence shown here is derived from an EMBL/GenBank/DDBJ whole genome shotgun (WGS) entry which is preliminary data.</text>
</comment>
<accession>A0A1R3KZ09</accession>
<evidence type="ECO:0000313" key="2">
    <source>
        <dbReference type="EMBL" id="OMP12258.1"/>
    </source>
</evidence>
<proteinExistence type="predicted"/>
<reference evidence="3" key="1">
    <citation type="submission" date="2013-09" db="EMBL/GenBank/DDBJ databases">
        <title>Corchorus olitorius genome sequencing.</title>
        <authorList>
            <person name="Alam M."/>
            <person name="Haque M.S."/>
            <person name="Islam M.S."/>
            <person name="Emdad E.M."/>
            <person name="Islam M.M."/>
            <person name="Ahmed B."/>
            <person name="Halim A."/>
            <person name="Hossen Q.M.M."/>
            <person name="Hossain M.Z."/>
            <person name="Ahmed R."/>
            <person name="Khan M.M."/>
            <person name="Islam R."/>
            <person name="Rashid M.M."/>
            <person name="Khan S.A."/>
            <person name="Rahman M.S."/>
            <person name="Alam M."/>
            <person name="Yahiya A.S."/>
            <person name="Khan M.S."/>
            <person name="Azam M.S."/>
            <person name="Haque T."/>
            <person name="Lashkar M.Z.H."/>
            <person name="Akhand A.I."/>
            <person name="Morshed G."/>
            <person name="Roy S."/>
            <person name="Uddin K.S."/>
            <person name="Rabeya T."/>
            <person name="Hossain A.S."/>
            <person name="Chowdhury A."/>
            <person name="Snigdha A.R."/>
            <person name="Mortoza M.S."/>
            <person name="Matin S.A."/>
            <person name="Hoque S.M.E."/>
            <person name="Islam M.K."/>
            <person name="Roy D.K."/>
            <person name="Haider R."/>
            <person name="Moosa M.M."/>
            <person name="Elias S.M."/>
            <person name="Hasan A.M."/>
            <person name="Jahan S."/>
            <person name="Shafiuddin M."/>
            <person name="Mahmood N."/>
            <person name="Shommy N.S."/>
        </authorList>
    </citation>
    <scope>NUCLEOTIDE SEQUENCE [LARGE SCALE GENOMIC DNA]</scope>
    <source>
        <strain evidence="3">cv. O-4</strain>
    </source>
</reference>